<dbReference type="InterPro" id="IPR036236">
    <property type="entry name" value="Znf_C2H2_sf"/>
</dbReference>
<name>A0A8T3B504_DENNO</name>
<dbReference type="GO" id="GO:0003677">
    <property type="term" value="F:DNA binding"/>
    <property type="evidence" value="ECO:0007669"/>
    <property type="project" value="InterPro"/>
</dbReference>
<evidence type="ECO:0000256" key="4">
    <source>
        <dbReference type="ARBA" id="ARBA00022833"/>
    </source>
</evidence>
<dbReference type="SUPFAM" id="SSF57667">
    <property type="entry name" value="beta-beta-alpha zinc fingers"/>
    <property type="match status" value="1"/>
</dbReference>
<dbReference type="Proteomes" id="UP000829196">
    <property type="component" value="Unassembled WGS sequence"/>
</dbReference>
<dbReference type="InterPro" id="IPR012337">
    <property type="entry name" value="RNaseH-like_sf"/>
</dbReference>
<dbReference type="GO" id="GO:0008270">
    <property type="term" value="F:zinc ion binding"/>
    <property type="evidence" value="ECO:0007669"/>
    <property type="project" value="UniProtKB-KW"/>
</dbReference>
<evidence type="ECO:0000313" key="11">
    <source>
        <dbReference type="Proteomes" id="UP000829196"/>
    </source>
</evidence>
<keyword evidence="3 8" id="KW-0863">Zinc-finger</keyword>
<comment type="subcellular location">
    <subcellularLocation>
        <location evidence="1">Nucleus</location>
    </subcellularLocation>
</comment>
<dbReference type="AlphaFoldDB" id="A0A8T3B504"/>
<evidence type="ECO:0000256" key="5">
    <source>
        <dbReference type="ARBA" id="ARBA00023015"/>
    </source>
</evidence>
<accession>A0A8T3B504</accession>
<evidence type="ECO:0000259" key="9">
    <source>
        <dbReference type="PROSITE" id="PS50808"/>
    </source>
</evidence>
<keyword evidence="7" id="KW-0539">Nucleus</keyword>
<keyword evidence="4" id="KW-0862">Zinc</keyword>
<keyword evidence="2" id="KW-0479">Metal-binding</keyword>
<evidence type="ECO:0000256" key="8">
    <source>
        <dbReference type="PROSITE-ProRule" id="PRU00027"/>
    </source>
</evidence>
<evidence type="ECO:0000256" key="7">
    <source>
        <dbReference type="ARBA" id="ARBA00023242"/>
    </source>
</evidence>
<evidence type="ECO:0000313" key="10">
    <source>
        <dbReference type="EMBL" id="KAI0504152.1"/>
    </source>
</evidence>
<dbReference type="PANTHER" id="PTHR46481:SF10">
    <property type="entry name" value="ZINC FINGER BED DOMAIN-CONTAINING PROTEIN 39"/>
    <property type="match status" value="1"/>
</dbReference>
<sequence>MSQNSTPPQPHINPTPPQLHLAVHDVQISAGSSSSPTVVTVDDQQANLFSRKARKKTSSVWQEFTIVKLGDGSEKIQCNHCKFKLSKSKGGATTQYQRHLLVCSKRVVESKGQLNISLQPPLANNTYELGKSVNISNWKYDHARMRELISHMIMVHELPFNFVEYDMFNIVMKAASPHYEKISRTTLRGDCVSSYEIGKKRLRNLLDSVSRVSITTDLWKSGQDIHYMVLTCHFVDGDCKLQKRVLNFVDVPPPHKATNIHDVLYKCLKDWGIENKVATITVDNAAYNTLAVNMLKTSLEFHKKLSLGGRMFHVRCCAHILNLLVQDGIHEIKDIIENVRASVKFVTASQQRILMFSEIAQQLHLPKKKLILDCVTRWNATYAMLSTALEFKEVFPRFQDRDSCYSTCPTEEEWRKLEDVCSFLEVFNQTTELISGIFF</sequence>
<reference evidence="10" key="1">
    <citation type="journal article" date="2022" name="Front. Genet.">
        <title>Chromosome-Scale Assembly of the Dendrobium nobile Genome Provides Insights Into the Molecular Mechanism of the Biosynthesis of the Medicinal Active Ingredient of Dendrobium.</title>
        <authorList>
            <person name="Xu Q."/>
            <person name="Niu S.-C."/>
            <person name="Li K.-L."/>
            <person name="Zheng P.-J."/>
            <person name="Zhang X.-J."/>
            <person name="Jia Y."/>
            <person name="Liu Y."/>
            <person name="Niu Y.-X."/>
            <person name="Yu L.-H."/>
            <person name="Chen D.-F."/>
            <person name="Zhang G.-Q."/>
        </authorList>
    </citation>
    <scope>NUCLEOTIDE SEQUENCE</scope>
    <source>
        <tissue evidence="10">Leaf</tissue>
    </source>
</reference>
<evidence type="ECO:0000256" key="1">
    <source>
        <dbReference type="ARBA" id="ARBA00004123"/>
    </source>
</evidence>
<dbReference type="EMBL" id="JAGYWB010000011">
    <property type="protein sequence ID" value="KAI0504152.1"/>
    <property type="molecule type" value="Genomic_DNA"/>
</dbReference>
<feature type="domain" description="BED-type" evidence="9">
    <location>
        <begin position="55"/>
        <end position="106"/>
    </location>
</feature>
<organism evidence="10 11">
    <name type="scientific">Dendrobium nobile</name>
    <name type="common">Orchid</name>
    <dbReference type="NCBI Taxonomy" id="94219"/>
    <lineage>
        <taxon>Eukaryota</taxon>
        <taxon>Viridiplantae</taxon>
        <taxon>Streptophyta</taxon>
        <taxon>Embryophyta</taxon>
        <taxon>Tracheophyta</taxon>
        <taxon>Spermatophyta</taxon>
        <taxon>Magnoliopsida</taxon>
        <taxon>Liliopsida</taxon>
        <taxon>Asparagales</taxon>
        <taxon>Orchidaceae</taxon>
        <taxon>Epidendroideae</taxon>
        <taxon>Malaxideae</taxon>
        <taxon>Dendrobiinae</taxon>
        <taxon>Dendrobium</taxon>
    </lineage>
</organism>
<dbReference type="GO" id="GO:0009791">
    <property type="term" value="P:post-embryonic development"/>
    <property type="evidence" value="ECO:0007669"/>
    <property type="project" value="UniProtKB-ARBA"/>
</dbReference>
<keyword evidence="5" id="KW-0805">Transcription regulation</keyword>
<dbReference type="InterPro" id="IPR003656">
    <property type="entry name" value="Znf_BED"/>
</dbReference>
<dbReference type="SMART" id="SM00614">
    <property type="entry name" value="ZnF_BED"/>
    <property type="match status" value="1"/>
</dbReference>
<evidence type="ECO:0000256" key="6">
    <source>
        <dbReference type="ARBA" id="ARBA00023163"/>
    </source>
</evidence>
<dbReference type="OrthoDB" id="783864at2759"/>
<keyword evidence="6" id="KW-0804">Transcription</keyword>
<comment type="caution">
    <text evidence="10">The sequence shown here is derived from an EMBL/GenBank/DDBJ whole genome shotgun (WGS) entry which is preliminary data.</text>
</comment>
<dbReference type="PANTHER" id="PTHR46481">
    <property type="entry name" value="ZINC FINGER BED DOMAIN-CONTAINING PROTEIN 4"/>
    <property type="match status" value="1"/>
</dbReference>
<dbReference type="GO" id="GO:0005634">
    <property type="term" value="C:nucleus"/>
    <property type="evidence" value="ECO:0007669"/>
    <property type="project" value="UniProtKB-SubCell"/>
</dbReference>
<gene>
    <name evidence="10" type="ORF">KFK09_015100</name>
</gene>
<proteinExistence type="predicted"/>
<evidence type="ECO:0000256" key="2">
    <source>
        <dbReference type="ARBA" id="ARBA00022723"/>
    </source>
</evidence>
<evidence type="ECO:0000256" key="3">
    <source>
        <dbReference type="ARBA" id="ARBA00022771"/>
    </source>
</evidence>
<dbReference type="InterPro" id="IPR052035">
    <property type="entry name" value="ZnF_BED_domain_contain"/>
</dbReference>
<dbReference type="PROSITE" id="PS50808">
    <property type="entry name" value="ZF_BED"/>
    <property type="match status" value="1"/>
</dbReference>
<dbReference type="SUPFAM" id="SSF53098">
    <property type="entry name" value="Ribonuclease H-like"/>
    <property type="match status" value="1"/>
</dbReference>
<keyword evidence="11" id="KW-1185">Reference proteome</keyword>
<protein>
    <recommendedName>
        <fullName evidence="9">BED-type domain-containing protein</fullName>
    </recommendedName>
</protein>